<feature type="transmembrane region" description="Helical" evidence="1">
    <location>
        <begin position="7"/>
        <end position="28"/>
    </location>
</feature>
<dbReference type="NCBIfam" id="TIGR02532">
    <property type="entry name" value="IV_pilin_GFxxxE"/>
    <property type="match status" value="1"/>
</dbReference>
<dbReference type="SUPFAM" id="SSF54523">
    <property type="entry name" value="Pili subunits"/>
    <property type="match status" value="1"/>
</dbReference>
<name>L0DHU2_SINAD</name>
<dbReference type="eggNOG" id="COG2165">
    <property type="taxonomic scope" value="Bacteria"/>
</dbReference>
<keyword evidence="1" id="KW-0472">Membrane</keyword>
<dbReference type="STRING" id="886293.Sinac_4206"/>
<dbReference type="HOGENOM" id="CLU_523624_0_0_0"/>
<accession>L0DHU2</accession>
<evidence type="ECO:0000256" key="1">
    <source>
        <dbReference type="SAM" id="Phobius"/>
    </source>
</evidence>
<keyword evidence="1" id="KW-1133">Transmembrane helix</keyword>
<evidence type="ECO:0000313" key="2">
    <source>
        <dbReference type="EMBL" id="AGA28410.1"/>
    </source>
</evidence>
<dbReference type="InterPro" id="IPR045584">
    <property type="entry name" value="Pilin-like"/>
</dbReference>
<sequence>MNRPNRGFTLIELLIVMVIIGILIAFIIKASMGGVRRAEEKATIALIAKLEQAMTDRVDALTTYQADPTPFHYALGAMYNSGAPVDPVTGFRSIASVQRAQAIAQFDYLRAQLPDVFAVQNDSPDGTTSGQYPFNFAGASATVPIGSDNGVNGTIAGAYGAAFEIAGGIYKQLGYHPKGYDGSDNDGDGAIDDAKEGIGNLSAAEQAVVLQRLKKHTHKTARSEMLYAILVEGGGVYGSAFDKDDFTSKEVQDTDGDGLMEFVDAWGEPLQFYRWPILYRSDSQKGYPDTAKLTQDAGVTGTHPGPYTAVSSGSFAVSYESREQNPIDPNQTLLAPAWWGSGFNDAVPTVIGTNNGTISGQAMKFMSFFGPCLVDPTALNAGAASQTFWDRSTSTDTGYYQRRAFYSRFLILSGGPDKIPGTAQLGVDYAGIDDRSTIEIPGGTSSTRDGSGVLVNISVPHLLLESQGGKVDLNRDTLGKLTLPTPFPANGRNDTNSQLEYYSQDDISSQNLQSTGGVLQ</sequence>
<keyword evidence="1" id="KW-0812">Transmembrane</keyword>
<evidence type="ECO:0000313" key="3">
    <source>
        <dbReference type="Proteomes" id="UP000010798"/>
    </source>
</evidence>
<dbReference type="PROSITE" id="PS00409">
    <property type="entry name" value="PROKAR_NTER_METHYL"/>
    <property type="match status" value="1"/>
</dbReference>
<dbReference type="KEGG" id="saci:Sinac_4206"/>
<dbReference type="RefSeq" id="WP_015247538.1">
    <property type="nucleotide sequence ID" value="NC_019892.1"/>
</dbReference>
<dbReference type="Proteomes" id="UP000010798">
    <property type="component" value="Chromosome"/>
</dbReference>
<dbReference type="EMBL" id="CP003364">
    <property type="protein sequence ID" value="AGA28410.1"/>
    <property type="molecule type" value="Genomic_DNA"/>
</dbReference>
<gene>
    <name evidence="2" type="ordered locus">Sinac_4206</name>
</gene>
<dbReference type="InterPro" id="IPR012902">
    <property type="entry name" value="N_methyl_site"/>
</dbReference>
<dbReference type="AlphaFoldDB" id="L0DHU2"/>
<keyword evidence="3" id="KW-1185">Reference proteome</keyword>
<organism evidence="2 3">
    <name type="scientific">Singulisphaera acidiphila (strain ATCC BAA-1392 / DSM 18658 / VKM B-2454 / MOB10)</name>
    <dbReference type="NCBI Taxonomy" id="886293"/>
    <lineage>
        <taxon>Bacteria</taxon>
        <taxon>Pseudomonadati</taxon>
        <taxon>Planctomycetota</taxon>
        <taxon>Planctomycetia</taxon>
        <taxon>Isosphaerales</taxon>
        <taxon>Isosphaeraceae</taxon>
        <taxon>Singulisphaera</taxon>
    </lineage>
</organism>
<dbReference type="Gene3D" id="3.30.700.10">
    <property type="entry name" value="Glycoprotein, Type 4 Pilin"/>
    <property type="match status" value="1"/>
</dbReference>
<protein>
    <submittedName>
        <fullName evidence="2">Prepilin-type N-terminal cleavage/methylation domain-containing protein</fullName>
    </submittedName>
</protein>
<proteinExistence type="predicted"/>
<reference evidence="2 3" key="1">
    <citation type="submission" date="2012-02" db="EMBL/GenBank/DDBJ databases">
        <title>Complete sequence of chromosome of Singulisphaera acidiphila DSM 18658.</title>
        <authorList>
            <consortium name="US DOE Joint Genome Institute (JGI-PGF)"/>
            <person name="Lucas S."/>
            <person name="Copeland A."/>
            <person name="Lapidus A."/>
            <person name="Glavina del Rio T."/>
            <person name="Dalin E."/>
            <person name="Tice H."/>
            <person name="Bruce D."/>
            <person name="Goodwin L."/>
            <person name="Pitluck S."/>
            <person name="Peters L."/>
            <person name="Ovchinnikova G."/>
            <person name="Chertkov O."/>
            <person name="Kyrpides N."/>
            <person name="Mavromatis K."/>
            <person name="Ivanova N."/>
            <person name="Brettin T."/>
            <person name="Detter J.C."/>
            <person name="Han C."/>
            <person name="Larimer F."/>
            <person name="Land M."/>
            <person name="Hauser L."/>
            <person name="Markowitz V."/>
            <person name="Cheng J.-F."/>
            <person name="Hugenholtz P."/>
            <person name="Woyke T."/>
            <person name="Wu D."/>
            <person name="Tindall B."/>
            <person name="Pomrenke H."/>
            <person name="Brambilla E."/>
            <person name="Klenk H.-P."/>
            <person name="Eisen J.A."/>
        </authorList>
    </citation>
    <scope>NUCLEOTIDE SEQUENCE [LARGE SCALE GENOMIC DNA]</scope>
    <source>
        <strain evidence="3">ATCC BAA-1392 / DSM 18658 / VKM B-2454 / MOB10</strain>
    </source>
</reference>
<dbReference type="Pfam" id="PF07963">
    <property type="entry name" value="N_methyl"/>
    <property type="match status" value="1"/>
</dbReference>
<dbReference type="OrthoDB" id="253619at2"/>